<gene>
    <name evidence="2" type="ORF">AMECASPLE_024977</name>
</gene>
<organism evidence="2 3">
    <name type="scientific">Ameca splendens</name>
    <dbReference type="NCBI Taxonomy" id="208324"/>
    <lineage>
        <taxon>Eukaryota</taxon>
        <taxon>Metazoa</taxon>
        <taxon>Chordata</taxon>
        <taxon>Craniata</taxon>
        <taxon>Vertebrata</taxon>
        <taxon>Euteleostomi</taxon>
        <taxon>Actinopterygii</taxon>
        <taxon>Neopterygii</taxon>
        <taxon>Teleostei</taxon>
        <taxon>Neoteleostei</taxon>
        <taxon>Acanthomorphata</taxon>
        <taxon>Ovalentaria</taxon>
        <taxon>Atherinomorphae</taxon>
        <taxon>Cyprinodontiformes</taxon>
        <taxon>Goodeidae</taxon>
        <taxon>Ameca</taxon>
    </lineage>
</organism>
<feature type="non-terminal residue" evidence="2">
    <location>
        <position position="73"/>
    </location>
</feature>
<accession>A0ABV0Y4U0</accession>
<feature type="signal peptide" evidence="1">
    <location>
        <begin position="1"/>
        <end position="34"/>
    </location>
</feature>
<dbReference type="Proteomes" id="UP001469553">
    <property type="component" value="Unassembled WGS sequence"/>
</dbReference>
<protein>
    <submittedName>
        <fullName evidence="2">Uncharacterized protein</fullName>
    </submittedName>
</protein>
<reference evidence="2 3" key="1">
    <citation type="submission" date="2021-06" db="EMBL/GenBank/DDBJ databases">
        <authorList>
            <person name="Palmer J.M."/>
        </authorList>
    </citation>
    <scope>NUCLEOTIDE SEQUENCE [LARGE SCALE GENOMIC DNA]</scope>
    <source>
        <strain evidence="2 3">AS_MEX2019</strain>
        <tissue evidence="2">Muscle</tissue>
    </source>
</reference>
<keyword evidence="1" id="KW-0732">Signal</keyword>
<dbReference type="EMBL" id="JAHRIP010021235">
    <property type="protein sequence ID" value="MEQ2288662.1"/>
    <property type="molecule type" value="Genomic_DNA"/>
</dbReference>
<proteinExistence type="predicted"/>
<keyword evidence="3" id="KW-1185">Reference proteome</keyword>
<sequence length="73" mass="8337">MDDEVGPVQRRLETPPFILISMVLLLLLWDSEFSNQSSWAPPAEEEEEVCGSMCSRVSMKTPRHCLWSSVPTR</sequence>
<evidence type="ECO:0000256" key="1">
    <source>
        <dbReference type="SAM" id="SignalP"/>
    </source>
</evidence>
<feature type="chain" id="PRO_5046042614" evidence="1">
    <location>
        <begin position="35"/>
        <end position="73"/>
    </location>
</feature>
<evidence type="ECO:0000313" key="3">
    <source>
        <dbReference type="Proteomes" id="UP001469553"/>
    </source>
</evidence>
<comment type="caution">
    <text evidence="2">The sequence shown here is derived from an EMBL/GenBank/DDBJ whole genome shotgun (WGS) entry which is preliminary data.</text>
</comment>
<evidence type="ECO:0000313" key="2">
    <source>
        <dbReference type="EMBL" id="MEQ2288662.1"/>
    </source>
</evidence>
<name>A0ABV0Y4U0_9TELE</name>